<protein>
    <recommendedName>
        <fullName evidence="6">Platelet-derived growth factor (PDGF) family profile domain-containing protein</fullName>
    </recommendedName>
</protein>
<evidence type="ECO:0000256" key="1">
    <source>
        <dbReference type="ARBA" id="ARBA00006686"/>
    </source>
</evidence>
<evidence type="ECO:0000256" key="5">
    <source>
        <dbReference type="SAM" id="SignalP"/>
    </source>
</evidence>
<organism evidence="7 8">
    <name type="scientific">Phyllotreta striolata</name>
    <name type="common">Striped flea beetle</name>
    <name type="synonym">Crioceris striolata</name>
    <dbReference type="NCBI Taxonomy" id="444603"/>
    <lineage>
        <taxon>Eukaryota</taxon>
        <taxon>Metazoa</taxon>
        <taxon>Ecdysozoa</taxon>
        <taxon>Arthropoda</taxon>
        <taxon>Hexapoda</taxon>
        <taxon>Insecta</taxon>
        <taxon>Pterygota</taxon>
        <taxon>Neoptera</taxon>
        <taxon>Endopterygota</taxon>
        <taxon>Coleoptera</taxon>
        <taxon>Polyphaga</taxon>
        <taxon>Cucujiformia</taxon>
        <taxon>Chrysomeloidea</taxon>
        <taxon>Chrysomelidae</taxon>
        <taxon>Galerucinae</taxon>
        <taxon>Alticini</taxon>
        <taxon>Phyllotreta</taxon>
    </lineage>
</organism>
<dbReference type="GO" id="GO:0008083">
    <property type="term" value="F:growth factor activity"/>
    <property type="evidence" value="ECO:0007669"/>
    <property type="project" value="UniProtKB-KW"/>
</dbReference>
<evidence type="ECO:0000256" key="4">
    <source>
        <dbReference type="RuleBase" id="RU003818"/>
    </source>
</evidence>
<name>A0A9N9TX31_PHYSR</name>
<accession>A0A9N9TX31</accession>
<evidence type="ECO:0000313" key="8">
    <source>
        <dbReference type="Proteomes" id="UP001153712"/>
    </source>
</evidence>
<dbReference type="GO" id="GO:0070851">
    <property type="term" value="F:growth factor receptor binding"/>
    <property type="evidence" value="ECO:0007669"/>
    <property type="project" value="TreeGrafter"/>
</dbReference>
<gene>
    <name evidence="7" type="ORF">PHYEVI_LOCUS10698</name>
</gene>
<dbReference type="AlphaFoldDB" id="A0A9N9TX31"/>
<dbReference type="Pfam" id="PF00341">
    <property type="entry name" value="PDGF"/>
    <property type="match status" value="1"/>
</dbReference>
<evidence type="ECO:0000256" key="2">
    <source>
        <dbReference type="ARBA" id="ARBA00023030"/>
    </source>
</evidence>
<dbReference type="PROSITE" id="PS50278">
    <property type="entry name" value="PDGF_2"/>
    <property type="match status" value="1"/>
</dbReference>
<evidence type="ECO:0000313" key="7">
    <source>
        <dbReference type="EMBL" id="CAG9864443.1"/>
    </source>
</evidence>
<dbReference type="OrthoDB" id="8878063at2759"/>
<feature type="signal peptide" evidence="5">
    <location>
        <begin position="1"/>
        <end position="19"/>
    </location>
</feature>
<keyword evidence="3" id="KW-0497">Mitogen</keyword>
<keyword evidence="8" id="KW-1185">Reference proteome</keyword>
<keyword evidence="2 4" id="KW-0339">Growth factor</keyword>
<keyword evidence="5" id="KW-0732">Signal</keyword>
<evidence type="ECO:0000259" key="6">
    <source>
        <dbReference type="PROSITE" id="PS50278"/>
    </source>
</evidence>
<evidence type="ECO:0000256" key="3">
    <source>
        <dbReference type="ARBA" id="ARBA00023246"/>
    </source>
</evidence>
<dbReference type="SMART" id="SM00141">
    <property type="entry name" value="PDGF"/>
    <property type="match status" value="1"/>
</dbReference>
<dbReference type="InterPro" id="IPR029034">
    <property type="entry name" value="Cystine-knot_cytokine"/>
</dbReference>
<proteinExistence type="inferred from homology"/>
<dbReference type="Gene3D" id="2.10.90.10">
    <property type="entry name" value="Cystine-knot cytokines"/>
    <property type="match status" value="1"/>
</dbReference>
<reference evidence="7" key="1">
    <citation type="submission" date="2022-01" db="EMBL/GenBank/DDBJ databases">
        <authorList>
            <person name="King R."/>
        </authorList>
    </citation>
    <scope>NUCLEOTIDE SEQUENCE</scope>
</reference>
<dbReference type="GO" id="GO:0016020">
    <property type="term" value="C:membrane"/>
    <property type="evidence" value="ECO:0007669"/>
    <property type="project" value="InterPro"/>
</dbReference>
<comment type="similarity">
    <text evidence="1 4">Belongs to the PDGF/VEGF growth factor family.</text>
</comment>
<feature type="chain" id="PRO_5040484793" description="Platelet-derived growth factor (PDGF) family profile domain-containing protein" evidence="5">
    <location>
        <begin position="20"/>
        <end position="327"/>
    </location>
</feature>
<feature type="domain" description="Platelet-derived growth factor (PDGF) family profile" evidence="6">
    <location>
        <begin position="159"/>
        <end position="232"/>
    </location>
</feature>
<dbReference type="SUPFAM" id="SSF57501">
    <property type="entry name" value="Cystine-knot cytokines"/>
    <property type="match status" value="1"/>
</dbReference>
<dbReference type="PANTHER" id="PTHR11633">
    <property type="entry name" value="PLATELET-DERIVED GROWTH FACTOR"/>
    <property type="match status" value="1"/>
</dbReference>
<dbReference type="GO" id="GO:0008284">
    <property type="term" value="P:positive regulation of cell population proliferation"/>
    <property type="evidence" value="ECO:0007669"/>
    <property type="project" value="TreeGrafter"/>
</dbReference>
<sequence length="327" mass="37738">MDLLIVIICSLVFLTGSKQDKPKSDSERIYFPPEFKQRMHGNIHHTYEFHKNHPFPPGFQHDPEFHRTHFGKSLDDKNIPRIDHNHTAKEIPLDIWRKYEETDLDEFLANYVEGFEEERKIPLFANRFGDDGQERNGGAIPAKATCIPESVTVPLTSTDDPTVMYLPKCTRIERCGGCCNHKLMSCQPNNTETVSLQVIKTQYTGGKRLKFLGKQIIPVERHLECKCACRVKAKDCLPHQHYNAVRCACECSNRDEEGKCYRDSDIKYWDHKHCACRCNFVMECTSGSFYDHNECRCKRPPARRNANARIDNKEAEEVAPVGPYDVK</sequence>
<dbReference type="InterPro" id="IPR000072">
    <property type="entry name" value="PDGF/VEGF_dom"/>
</dbReference>
<dbReference type="PANTHER" id="PTHR11633:SF1">
    <property type="entry name" value="LD28763P"/>
    <property type="match status" value="1"/>
</dbReference>
<dbReference type="Proteomes" id="UP001153712">
    <property type="component" value="Chromosome 8"/>
</dbReference>
<dbReference type="GO" id="GO:0005615">
    <property type="term" value="C:extracellular space"/>
    <property type="evidence" value="ECO:0007669"/>
    <property type="project" value="TreeGrafter"/>
</dbReference>
<dbReference type="EMBL" id="OU900101">
    <property type="protein sequence ID" value="CAG9864443.1"/>
    <property type="molecule type" value="Genomic_DNA"/>
</dbReference>
<dbReference type="GO" id="GO:0051781">
    <property type="term" value="P:positive regulation of cell division"/>
    <property type="evidence" value="ECO:0007669"/>
    <property type="project" value="UniProtKB-KW"/>
</dbReference>